<comment type="caution">
    <text evidence="9">The sequence shown here is derived from an EMBL/GenBank/DDBJ whole genome shotgun (WGS) entry which is preliminary data.</text>
</comment>
<keyword evidence="2 7" id="KW-0812">Transmembrane</keyword>
<reference evidence="9" key="2">
    <citation type="submission" date="2023-05" db="EMBL/GenBank/DDBJ databases">
        <authorList>
            <consortium name="Lawrence Berkeley National Laboratory"/>
            <person name="Steindorff A."/>
            <person name="Hensen N."/>
            <person name="Bonometti L."/>
            <person name="Westerberg I."/>
            <person name="Brannstrom I.O."/>
            <person name="Guillou S."/>
            <person name="Cros-Aarteil S."/>
            <person name="Calhoun S."/>
            <person name="Haridas S."/>
            <person name="Kuo A."/>
            <person name="Mondo S."/>
            <person name="Pangilinan J."/>
            <person name="Riley R."/>
            <person name="Labutti K."/>
            <person name="Andreopoulos B."/>
            <person name="Lipzen A."/>
            <person name="Chen C."/>
            <person name="Yanf M."/>
            <person name="Daum C."/>
            <person name="Ng V."/>
            <person name="Clum A."/>
            <person name="Ohm R."/>
            <person name="Martin F."/>
            <person name="Silar P."/>
            <person name="Natvig D."/>
            <person name="Lalanne C."/>
            <person name="Gautier V."/>
            <person name="Ament-Velasquez S.L."/>
            <person name="Kruys A."/>
            <person name="Hutchinson M.I."/>
            <person name="Powell A.J."/>
            <person name="Barry K."/>
            <person name="Miller A.N."/>
            <person name="Grigoriev I.V."/>
            <person name="Debuchy R."/>
            <person name="Gladieux P."/>
            <person name="Thoren M.H."/>
            <person name="Johannesson H."/>
        </authorList>
    </citation>
    <scope>NUCLEOTIDE SEQUENCE</scope>
    <source>
        <strain evidence="9">PSN293</strain>
    </source>
</reference>
<name>A0AAN6XY28_9PEZI</name>
<dbReference type="InterPro" id="IPR049326">
    <property type="entry name" value="Rhodopsin_dom_fungi"/>
</dbReference>
<feature type="compositionally biased region" description="Basic and acidic residues" evidence="6">
    <location>
        <begin position="98"/>
        <end position="107"/>
    </location>
</feature>
<keyword evidence="3 7" id="KW-1133">Transmembrane helix</keyword>
<evidence type="ECO:0000313" key="9">
    <source>
        <dbReference type="EMBL" id="KAK4206642.1"/>
    </source>
</evidence>
<accession>A0AAN6XY28</accession>
<evidence type="ECO:0000256" key="2">
    <source>
        <dbReference type="ARBA" id="ARBA00022692"/>
    </source>
</evidence>
<evidence type="ECO:0000256" key="7">
    <source>
        <dbReference type="SAM" id="Phobius"/>
    </source>
</evidence>
<evidence type="ECO:0000256" key="1">
    <source>
        <dbReference type="ARBA" id="ARBA00004141"/>
    </source>
</evidence>
<dbReference type="EMBL" id="MU858372">
    <property type="protein sequence ID" value="KAK4206642.1"/>
    <property type="molecule type" value="Genomic_DNA"/>
</dbReference>
<keyword evidence="4 7" id="KW-0472">Membrane</keyword>
<organism evidence="9 10">
    <name type="scientific">Rhypophila decipiens</name>
    <dbReference type="NCBI Taxonomy" id="261697"/>
    <lineage>
        <taxon>Eukaryota</taxon>
        <taxon>Fungi</taxon>
        <taxon>Dikarya</taxon>
        <taxon>Ascomycota</taxon>
        <taxon>Pezizomycotina</taxon>
        <taxon>Sordariomycetes</taxon>
        <taxon>Sordariomycetidae</taxon>
        <taxon>Sordariales</taxon>
        <taxon>Naviculisporaceae</taxon>
        <taxon>Rhypophila</taxon>
    </lineage>
</organism>
<dbReference type="PANTHER" id="PTHR33048:SF47">
    <property type="entry name" value="INTEGRAL MEMBRANE PROTEIN-RELATED"/>
    <property type="match status" value="1"/>
</dbReference>
<feature type="transmembrane region" description="Helical" evidence="7">
    <location>
        <begin position="264"/>
        <end position="283"/>
    </location>
</feature>
<gene>
    <name evidence="9" type="ORF">QBC37DRAFT_488015</name>
</gene>
<evidence type="ECO:0000256" key="3">
    <source>
        <dbReference type="ARBA" id="ARBA00022989"/>
    </source>
</evidence>
<sequence length="344" mass="38636">MRLCALFEMRVLPPPGFSKEARYTHTPLRLARLPDMFVTSSVHSRAEQQLLATQQRRLVKEKQKLAGWGTDLAQQREILNAQKQELANLEKGLAEREQKLTGQEHRAKQQQRQQTQRLRKDKEDLATRRQQFIVQRKNLEEQGAAFHNHMRQEQLRLENQQRELDEQVKVVERMVEVAAQLPSLSLYVKGAIAVATDLTFAALSTKLLINVRQVELRQCQKITTILLMSCGIFFSGFVIAKLTYIGSLEFGKTGDQLFGTVNLAIWSVAEMLSGIIAACIPALQGKLKGLFQQLDSSISTGEKRTGVSSGHISVDDPRIESGSSLINLPSKESKMEIAGTSSEQ</sequence>
<dbReference type="Pfam" id="PF20684">
    <property type="entry name" value="Fung_rhodopsin"/>
    <property type="match status" value="1"/>
</dbReference>
<evidence type="ECO:0000256" key="5">
    <source>
        <dbReference type="ARBA" id="ARBA00038359"/>
    </source>
</evidence>
<feature type="domain" description="Rhodopsin" evidence="8">
    <location>
        <begin position="186"/>
        <end position="284"/>
    </location>
</feature>
<evidence type="ECO:0000256" key="6">
    <source>
        <dbReference type="SAM" id="MobiDB-lite"/>
    </source>
</evidence>
<reference evidence="9" key="1">
    <citation type="journal article" date="2023" name="Mol. Phylogenet. Evol.">
        <title>Genome-scale phylogeny and comparative genomics of the fungal order Sordariales.</title>
        <authorList>
            <person name="Hensen N."/>
            <person name="Bonometti L."/>
            <person name="Westerberg I."/>
            <person name="Brannstrom I.O."/>
            <person name="Guillou S."/>
            <person name="Cros-Aarteil S."/>
            <person name="Calhoun S."/>
            <person name="Haridas S."/>
            <person name="Kuo A."/>
            <person name="Mondo S."/>
            <person name="Pangilinan J."/>
            <person name="Riley R."/>
            <person name="LaButti K."/>
            <person name="Andreopoulos B."/>
            <person name="Lipzen A."/>
            <person name="Chen C."/>
            <person name="Yan M."/>
            <person name="Daum C."/>
            <person name="Ng V."/>
            <person name="Clum A."/>
            <person name="Steindorff A."/>
            <person name="Ohm R.A."/>
            <person name="Martin F."/>
            <person name="Silar P."/>
            <person name="Natvig D.O."/>
            <person name="Lalanne C."/>
            <person name="Gautier V."/>
            <person name="Ament-Velasquez S.L."/>
            <person name="Kruys A."/>
            <person name="Hutchinson M.I."/>
            <person name="Powell A.J."/>
            <person name="Barry K."/>
            <person name="Miller A.N."/>
            <person name="Grigoriev I.V."/>
            <person name="Debuchy R."/>
            <person name="Gladieux P."/>
            <person name="Hiltunen Thoren M."/>
            <person name="Johannesson H."/>
        </authorList>
    </citation>
    <scope>NUCLEOTIDE SEQUENCE</scope>
    <source>
        <strain evidence="9">PSN293</strain>
    </source>
</reference>
<comment type="subcellular location">
    <subcellularLocation>
        <location evidence="1">Membrane</location>
        <topology evidence="1">Multi-pass membrane protein</topology>
    </subcellularLocation>
</comment>
<evidence type="ECO:0000313" key="10">
    <source>
        <dbReference type="Proteomes" id="UP001301769"/>
    </source>
</evidence>
<protein>
    <recommendedName>
        <fullName evidence="8">Rhodopsin domain-containing protein</fullName>
    </recommendedName>
</protein>
<evidence type="ECO:0000259" key="8">
    <source>
        <dbReference type="Pfam" id="PF20684"/>
    </source>
</evidence>
<dbReference type="InterPro" id="IPR052337">
    <property type="entry name" value="SAT4-like"/>
</dbReference>
<feature type="region of interest" description="Disordered" evidence="6">
    <location>
        <begin position="98"/>
        <end position="121"/>
    </location>
</feature>
<keyword evidence="10" id="KW-1185">Reference proteome</keyword>
<dbReference type="PANTHER" id="PTHR33048">
    <property type="entry name" value="PTH11-LIKE INTEGRAL MEMBRANE PROTEIN (AFU_ORTHOLOGUE AFUA_5G11245)"/>
    <property type="match status" value="1"/>
</dbReference>
<dbReference type="AlphaFoldDB" id="A0AAN6XY28"/>
<comment type="similarity">
    <text evidence="5">Belongs to the SAT4 family.</text>
</comment>
<evidence type="ECO:0000256" key="4">
    <source>
        <dbReference type="ARBA" id="ARBA00023136"/>
    </source>
</evidence>
<dbReference type="GO" id="GO:0016020">
    <property type="term" value="C:membrane"/>
    <property type="evidence" value="ECO:0007669"/>
    <property type="project" value="UniProtKB-SubCell"/>
</dbReference>
<dbReference type="Proteomes" id="UP001301769">
    <property type="component" value="Unassembled WGS sequence"/>
</dbReference>
<feature type="transmembrane region" description="Helical" evidence="7">
    <location>
        <begin position="222"/>
        <end position="244"/>
    </location>
</feature>
<proteinExistence type="inferred from homology"/>